<dbReference type="Pfam" id="PF00806">
    <property type="entry name" value="PUF"/>
    <property type="match status" value="8"/>
</dbReference>
<dbReference type="InterPro" id="IPR033712">
    <property type="entry name" value="Pumilio_RNA-bd"/>
</dbReference>
<protein>
    <recommendedName>
        <fullName evidence="4">PUM-HD domain-containing protein</fullName>
    </recommendedName>
</protein>
<dbReference type="HOGENOM" id="CLU_404412_0_0_1"/>
<evidence type="ECO:0000313" key="5">
    <source>
        <dbReference type="EMBL" id="KGK40793.1"/>
    </source>
</evidence>
<dbReference type="PANTHER" id="PTHR12537">
    <property type="entry name" value="RNA BINDING PROTEIN PUMILIO-RELATED"/>
    <property type="match status" value="1"/>
</dbReference>
<dbReference type="InterPro" id="IPR016024">
    <property type="entry name" value="ARM-type_fold"/>
</dbReference>
<dbReference type="PROSITE" id="PS50303">
    <property type="entry name" value="PUM_HD"/>
    <property type="match status" value="1"/>
</dbReference>
<keyword evidence="1" id="KW-0677">Repeat</keyword>
<dbReference type="PANTHER" id="PTHR12537:SF80">
    <property type="entry name" value="SUPPRESSOR PROTEIN MPT5"/>
    <property type="match status" value="1"/>
</dbReference>
<dbReference type="Proteomes" id="UP000029867">
    <property type="component" value="Unassembled WGS sequence"/>
</dbReference>
<dbReference type="eggNOG" id="KOG2049">
    <property type="taxonomic scope" value="Eukaryota"/>
</dbReference>
<organism evidence="5 6">
    <name type="scientific">Pichia kudriavzevii</name>
    <name type="common">Yeast</name>
    <name type="synonym">Issatchenkia orientalis</name>
    <dbReference type="NCBI Taxonomy" id="4909"/>
    <lineage>
        <taxon>Eukaryota</taxon>
        <taxon>Fungi</taxon>
        <taxon>Dikarya</taxon>
        <taxon>Ascomycota</taxon>
        <taxon>Saccharomycotina</taxon>
        <taxon>Pichiomycetes</taxon>
        <taxon>Pichiales</taxon>
        <taxon>Pichiaceae</taxon>
        <taxon>Pichia</taxon>
    </lineage>
</organism>
<dbReference type="Gene3D" id="1.25.10.10">
    <property type="entry name" value="Leucine-rich Repeat Variant"/>
    <property type="match status" value="1"/>
</dbReference>
<dbReference type="InterPro" id="IPR001313">
    <property type="entry name" value="Pumilio_RNA-bd_rpt"/>
</dbReference>
<feature type="repeat" description="Pumilio" evidence="2">
    <location>
        <begin position="337"/>
        <end position="373"/>
    </location>
</feature>
<gene>
    <name evidence="5" type="ORF">JL09_g10</name>
</gene>
<dbReference type="CDD" id="cd07920">
    <property type="entry name" value="Pumilio"/>
    <property type="match status" value="1"/>
</dbReference>
<dbReference type="GO" id="GO:0005737">
    <property type="term" value="C:cytoplasm"/>
    <property type="evidence" value="ECO:0007669"/>
    <property type="project" value="TreeGrafter"/>
</dbReference>
<proteinExistence type="predicted"/>
<feature type="repeat" description="Pumilio" evidence="2">
    <location>
        <begin position="596"/>
        <end position="636"/>
    </location>
</feature>
<comment type="caution">
    <text evidence="5">The sequence shown here is derived from an EMBL/GenBank/DDBJ whole genome shotgun (WGS) entry which is preliminary data.</text>
</comment>
<sequence>MDANDTIVDSNINLLINSIHPAENHHRLSNPALSVPSINSTPTPSLNSNSNSNYMHAPAILATPKSGPQTSNNVPLLSPFSSLSDANQNLYQNSYQNLNHNLNQNLNQNFNQNSHSHRPSMDFSKSPLSLPQFSSSFPNAPLNAESPFTPLSPYNYDTINNYTLSNNFANNLHLNNYKPNLHLHNRSASLPVNNVFTLSTLNTFPSISASPVKSNDFSSFNIHDFSLPSIRDNANDSVDTQSIEHQLSTLSIENSAAYPNTRRNTLFSNASISSVTTSNSNHTTNSATNSTTNSATNSKINSKTNANANSNPKRLPDVPQPQPKSLSCLPTIIDLPKLSSEEIINLSKDQNGCRKLQKLIDDDVSKNMPIIFNATYKNSTSLMMDPFGNYLIQKLMVHASPSQLSLIIIDISSSIDSIATNLHGTRALQKLIGCLTSENHHDLISRAIEPVVVPLVHDMNGNHVIQKLISHYFDEDLDFLVELVITHLLEISTHKHGCCVLQKLLNKCSNIQIEKISNEILSNSIYLMKDQFGNYVIQYLISLNIDSINIQLLNLVANDIIPLSCGKFSSNVVEKCLKLNPSNLQNSSAIHPLLASLINAHTLVSLIKNQYGNYVVQTALEISDWQIKCVMAEMIRPILPNIRYTNYGKRIYTKVVSILNELDKRRNDTGLLLPPINFNS</sequence>
<feature type="compositionally biased region" description="Low complexity" evidence="3">
    <location>
        <begin position="274"/>
        <end position="305"/>
    </location>
</feature>
<feature type="region of interest" description="Disordered" evidence="3">
    <location>
        <begin position="274"/>
        <end position="323"/>
    </location>
</feature>
<dbReference type="EMBL" id="JQFK01000001">
    <property type="protein sequence ID" value="KGK40793.1"/>
    <property type="molecule type" value="Genomic_DNA"/>
</dbReference>
<dbReference type="GO" id="GO:0003729">
    <property type="term" value="F:mRNA binding"/>
    <property type="evidence" value="ECO:0007669"/>
    <property type="project" value="UniProtKB-ARBA"/>
</dbReference>
<evidence type="ECO:0000256" key="1">
    <source>
        <dbReference type="ARBA" id="ARBA00022737"/>
    </source>
</evidence>
<feature type="repeat" description="Pumilio" evidence="2">
    <location>
        <begin position="374"/>
        <end position="410"/>
    </location>
</feature>
<evidence type="ECO:0000256" key="3">
    <source>
        <dbReference type="SAM" id="MobiDB-lite"/>
    </source>
</evidence>
<dbReference type="PROSITE" id="PS50302">
    <property type="entry name" value="PUM"/>
    <property type="match status" value="5"/>
</dbReference>
<evidence type="ECO:0000256" key="2">
    <source>
        <dbReference type="PROSITE-ProRule" id="PRU00317"/>
    </source>
</evidence>
<evidence type="ECO:0000313" key="6">
    <source>
        <dbReference type="Proteomes" id="UP000029867"/>
    </source>
</evidence>
<dbReference type="InterPro" id="IPR033133">
    <property type="entry name" value="PUM-HD"/>
</dbReference>
<name>A0A099P6X2_PICKU</name>
<dbReference type="AlphaFoldDB" id="A0A099P6X2"/>
<feature type="repeat" description="Pumilio" evidence="2">
    <location>
        <begin position="519"/>
        <end position="554"/>
    </location>
</feature>
<feature type="domain" description="PUM-HD" evidence="4">
    <location>
        <begin position="314"/>
        <end position="659"/>
    </location>
</feature>
<dbReference type="SUPFAM" id="SSF48371">
    <property type="entry name" value="ARM repeat"/>
    <property type="match status" value="1"/>
</dbReference>
<evidence type="ECO:0000259" key="4">
    <source>
        <dbReference type="PROSITE" id="PS50303"/>
    </source>
</evidence>
<dbReference type="VEuPathDB" id="FungiDB:C5L36_0A10240"/>
<dbReference type="GO" id="GO:0010608">
    <property type="term" value="P:post-transcriptional regulation of gene expression"/>
    <property type="evidence" value="ECO:0007669"/>
    <property type="project" value="TreeGrafter"/>
</dbReference>
<dbReference type="InterPro" id="IPR011989">
    <property type="entry name" value="ARM-like"/>
</dbReference>
<dbReference type="GO" id="GO:0010629">
    <property type="term" value="P:negative regulation of gene expression"/>
    <property type="evidence" value="ECO:0007669"/>
    <property type="project" value="UniProtKB-ARBA"/>
</dbReference>
<dbReference type="SMART" id="SM00025">
    <property type="entry name" value="Pumilio"/>
    <property type="match status" value="8"/>
</dbReference>
<feature type="repeat" description="Pumilio" evidence="2">
    <location>
        <begin position="482"/>
        <end position="518"/>
    </location>
</feature>
<dbReference type="FunFam" id="1.25.10.10:FF:000237">
    <property type="entry name" value="Pumilio homolog 9"/>
    <property type="match status" value="1"/>
</dbReference>
<accession>A0A099P6X2</accession>
<reference evidence="6" key="1">
    <citation type="journal article" date="2014" name="Microb. Cell Fact.">
        <title>Exploiting Issatchenkia orientalis SD108 for succinic acid production.</title>
        <authorList>
            <person name="Xiao H."/>
            <person name="Shao Z."/>
            <person name="Jiang Y."/>
            <person name="Dole S."/>
            <person name="Zhao H."/>
        </authorList>
    </citation>
    <scope>NUCLEOTIDE SEQUENCE [LARGE SCALE GENOMIC DNA]</scope>
    <source>
        <strain evidence="6">SD108</strain>
    </source>
</reference>